<sequence length="497" mass="58948">MKNVVIFNLGNRDLYFKEPIEILGETFTDIIANKLRFREISQYISENYQDYKNKIMFPIVEKTLERINKRNKEKIHEIILFTSDQEMPHFTDTVHLAKVLQAYLMDLKQNPQFKHLLDGLKKPIIRFTKQNPADLDVMNDFYEAEIGRVVSNLSSTNQVYVSITSGTPAMSTMLLLNSMKHLKNKVEILYLPKNSNVPIQLQIGKILMKQNYIDTIRENIENYDYYAALKMIQNHSEEFEVKHSIKNIEQLLQYAHSRASFDFEKAEESIQQVWDNGPQYRRVVEELYNQIYDLNDLNDSNINRMMSELYWNMWMLYQRGQFIDVVGRVFRFHEESLQQILKDRLGIPLKEKGKYVNESWLMGQKNLLNYLENYKGGRVELNRPLTRFSMEAIIAFYIKQGNSELQIFLNTSKALDKLAELRNKLIFAHGWKGCSEQDIYNHVNKELPINDISELEDTFFRMLRTQLFVLFNNNELGVRNIYQEINKVLFQFIDDIR</sequence>
<organism evidence="1 2">
    <name type="scientific">Bacillus rhizoplanae</name>
    <dbReference type="NCBI Taxonomy" id="2880966"/>
    <lineage>
        <taxon>Bacteria</taxon>
        <taxon>Bacillati</taxon>
        <taxon>Bacillota</taxon>
        <taxon>Bacilli</taxon>
        <taxon>Bacillales</taxon>
        <taxon>Bacillaceae</taxon>
        <taxon>Bacillus</taxon>
    </lineage>
</organism>
<dbReference type="Pfam" id="PF09670">
    <property type="entry name" value="Cas_Cas02710"/>
    <property type="match status" value="1"/>
</dbReference>
<proteinExistence type="predicted"/>
<comment type="caution">
    <text evidence="1">The sequence shown here is derived from an EMBL/GenBank/DDBJ whole genome shotgun (WGS) entry which is preliminary data.</text>
</comment>
<dbReference type="RefSeq" id="WP_230576829.1">
    <property type="nucleotide sequence ID" value="NZ_CAKJTI010000043.1"/>
</dbReference>
<evidence type="ECO:0000313" key="2">
    <source>
        <dbReference type="Proteomes" id="UP000789423"/>
    </source>
</evidence>
<name>A0ABM8YGN3_9BACI</name>
<dbReference type="EMBL" id="CAKJTI010000043">
    <property type="protein sequence ID" value="CAG9614894.1"/>
    <property type="molecule type" value="Genomic_DNA"/>
</dbReference>
<keyword evidence="2" id="KW-1185">Reference proteome</keyword>
<gene>
    <name evidence="1" type="ORF">BACCIP111899_04127</name>
</gene>
<protein>
    <recommendedName>
        <fullName evidence="3">CRISPR-associated protein</fullName>
    </recommendedName>
</protein>
<accession>A0ABM8YGN3</accession>
<dbReference type="Proteomes" id="UP000789423">
    <property type="component" value="Unassembled WGS sequence"/>
</dbReference>
<reference evidence="1 2" key="1">
    <citation type="submission" date="2021-10" db="EMBL/GenBank/DDBJ databases">
        <authorList>
            <person name="Criscuolo A."/>
        </authorList>
    </citation>
    <scope>NUCLEOTIDE SEQUENCE [LARGE SCALE GENOMIC DNA]</scope>
    <source>
        <strain evidence="2">CIP 111899</strain>
    </source>
</reference>
<evidence type="ECO:0000313" key="1">
    <source>
        <dbReference type="EMBL" id="CAG9614894.1"/>
    </source>
</evidence>
<evidence type="ECO:0008006" key="3">
    <source>
        <dbReference type="Google" id="ProtNLM"/>
    </source>
</evidence>